<name>A0AAN6GYZ7_9PEZI</name>
<evidence type="ECO:0000313" key="2">
    <source>
        <dbReference type="Proteomes" id="UP001175353"/>
    </source>
</evidence>
<dbReference type="Proteomes" id="UP001175353">
    <property type="component" value="Unassembled WGS sequence"/>
</dbReference>
<sequence>MITGLDVAGTWDRIRDKWSSPKIFLVFALRKVLIAMMLANIQHIRFPQGDYIPSA</sequence>
<dbReference type="AlphaFoldDB" id="A0AAN6GYZ7"/>
<proteinExistence type="predicted"/>
<gene>
    <name evidence="1" type="ORF">LTR91_026516</name>
</gene>
<protein>
    <submittedName>
        <fullName evidence="1">Uncharacterized protein</fullName>
    </submittedName>
</protein>
<feature type="non-terminal residue" evidence="1">
    <location>
        <position position="55"/>
    </location>
</feature>
<comment type="caution">
    <text evidence="1">The sequence shown here is derived from an EMBL/GenBank/DDBJ whole genome shotgun (WGS) entry which is preliminary data.</text>
</comment>
<keyword evidence="2" id="KW-1185">Reference proteome</keyword>
<dbReference type="EMBL" id="JAUJLE010001205">
    <property type="protein sequence ID" value="KAK0949369.1"/>
    <property type="molecule type" value="Genomic_DNA"/>
</dbReference>
<organism evidence="1 2">
    <name type="scientific">Friedmanniomyces endolithicus</name>
    <dbReference type="NCBI Taxonomy" id="329885"/>
    <lineage>
        <taxon>Eukaryota</taxon>
        <taxon>Fungi</taxon>
        <taxon>Dikarya</taxon>
        <taxon>Ascomycota</taxon>
        <taxon>Pezizomycotina</taxon>
        <taxon>Dothideomycetes</taxon>
        <taxon>Dothideomycetidae</taxon>
        <taxon>Mycosphaerellales</taxon>
        <taxon>Teratosphaeriaceae</taxon>
        <taxon>Friedmanniomyces</taxon>
    </lineage>
</organism>
<evidence type="ECO:0000313" key="1">
    <source>
        <dbReference type="EMBL" id="KAK0949369.1"/>
    </source>
</evidence>
<reference evidence="1" key="1">
    <citation type="submission" date="2023-06" db="EMBL/GenBank/DDBJ databases">
        <title>Black Yeasts Isolated from many extreme environments.</title>
        <authorList>
            <person name="Coleine C."/>
            <person name="Stajich J.E."/>
            <person name="Selbmann L."/>
        </authorList>
    </citation>
    <scope>NUCLEOTIDE SEQUENCE</scope>
    <source>
        <strain evidence="1">CCFEE 5200</strain>
    </source>
</reference>
<accession>A0AAN6GYZ7</accession>